<dbReference type="InterPro" id="IPR006680">
    <property type="entry name" value="Amidohydro-rel"/>
</dbReference>
<dbReference type="PANTHER" id="PTHR35563">
    <property type="entry name" value="BARREL METAL-DEPENDENT HYDROLASE, PUTATIVE (AFU_ORTHOLOGUE AFUA_1G16240)-RELATED"/>
    <property type="match status" value="1"/>
</dbReference>
<comment type="caution">
    <text evidence="2">The sequence shown here is derived from an EMBL/GenBank/DDBJ whole genome shotgun (WGS) entry which is preliminary data.</text>
</comment>
<organism evidence="2 3">
    <name type="scientific">Spongiibacter thalassae</name>
    <dbReference type="NCBI Taxonomy" id="2721624"/>
    <lineage>
        <taxon>Bacteria</taxon>
        <taxon>Pseudomonadati</taxon>
        <taxon>Pseudomonadota</taxon>
        <taxon>Gammaproteobacteria</taxon>
        <taxon>Cellvibrionales</taxon>
        <taxon>Spongiibacteraceae</taxon>
        <taxon>Spongiibacter</taxon>
    </lineage>
</organism>
<evidence type="ECO:0000313" key="3">
    <source>
        <dbReference type="Proteomes" id="UP000765845"/>
    </source>
</evidence>
<gene>
    <name evidence="2" type="ORF">HCU74_10450</name>
</gene>
<dbReference type="PANTHER" id="PTHR35563:SF2">
    <property type="entry name" value="BARREL METAL-DEPENDENT HYDROLASE, PUTATIVE (AFU_ORTHOLOGUE AFUA_1G16240)-RELATED"/>
    <property type="match status" value="1"/>
</dbReference>
<reference evidence="2 3" key="1">
    <citation type="submission" date="2020-04" db="EMBL/GenBank/DDBJ databases">
        <authorList>
            <person name="Yoon J."/>
        </authorList>
    </citation>
    <scope>NUCLEOTIDE SEQUENCE [LARGE SCALE GENOMIC DNA]</scope>
    <source>
        <strain evidence="2 3">KMU-166</strain>
    </source>
</reference>
<dbReference type="SUPFAM" id="SSF51556">
    <property type="entry name" value="Metallo-dependent hydrolases"/>
    <property type="match status" value="1"/>
</dbReference>
<evidence type="ECO:0000259" key="1">
    <source>
        <dbReference type="Pfam" id="PF04909"/>
    </source>
</evidence>
<feature type="domain" description="Amidohydrolase-related" evidence="1">
    <location>
        <begin position="7"/>
        <end position="249"/>
    </location>
</feature>
<sequence>MNHMIFDAHLHIIDPNYPLVSNDGFIPAPFTVDDYVGHTAQLGVGGGAVVSGSFQSYDQSYLVAALRHLGPSFVGVTQLPYTISDTELFRLHDKRVRAVRFNLRRGGSESVEHLCYFAERVHDLLGWHVEIYCDSIELEDLEDSLCRLPAVSIDHLGLSKSGLPLLYRLVECGVKVKATGFGRVDFAVSQVVRRIYDINPDALMFGTDLPSTRSPRPFNPVDIEIIGNALGDYGARKVLWENALAFYKLEDIALQEVVAV</sequence>
<name>A0ABX1GH30_9GAMM</name>
<dbReference type="Pfam" id="PF04909">
    <property type="entry name" value="Amidohydro_2"/>
    <property type="match status" value="1"/>
</dbReference>
<evidence type="ECO:0000313" key="2">
    <source>
        <dbReference type="EMBL" id="NKI17843.1"/>
    </source>
</evidence>
<proteinExistence type="predicted"/>
<dbReference type="InterPro" id="IPR032466">
    <property type="entry name" value="Metal_Hydrolase"/>
</dbReference>
<dbReference type="Proteomes" id="UP000765845">
    <property type="component" value="Unassembled WGS sequence"/>
</dbReference>
<keyword evidence="3" id="KW-1185">Reference proteome</keyword>
<protein>
    <submittedName>
        <fullName evidence="2">Amidohydrolase family protein</fullName>
    </submittedName>
</protein>
<accession>A0ABX1GH30</accession>
<dbReference type="Gene3D" id="3.20.20.140">
    <property type="entry name" value="Metal-dependent hydrolases"/>
    <property type="match status" value="1"/>
</dbReference>
<dbReference type="RefSeq" id="WP_168450381.1">
    <property type="nucleotide sequence ID" value="NZ_JAAWWK010000003.1"/>
</dbReference>
<dbReference type="InterPro" id="IPR052358">
    <property type="entry name" value="Aro_Compnd_Degr_Hydrolases"/>
</dbReference>
<dbReference type="EMBL" id="JAAWWK010000003">
    <property type="protein sequence ID" value="NKI17843.1"/>
    <property type="molecule type" value="Genomic_DNA"/>
</dbReference>